<evidence type="ECO:0000256" key="1">
    <source>
        <dbReference type="SAM" id="MobiDB-lite"/>
    </source>
</evidence>
<dbReference type="PANTHER" id="PTHR35525:SF3">
    <property type="entry name" value="BLL6575 PROTEIN"/>
    <property type="match status" value="1"/>
</dbReference>
<reference evidence="4" key="1">
    <citation type="journal article" date="2019" name="Int. J. Syst. Evol. Microbiol.">
        <title>The Global Catalogue of Microorganisms (GCM) 10K type strain sequencing project: providing services to taxonomists for standard genome sequencing and annotation.</title>
        <authorList>
            <consortium name="The Broad Institute Genomics Platform"/>
            <consortium name="The Broad Institute Genome Sequencing Center for Infectious Disease"/>
            <person name="Wu L."/>
            <person name="Ma J."/>
        </authorList>
    </citation>
    <scope>NUCLEOTIDE SEQUENCE [LARGE SCALE GENOMIC DNA]</scope>
    <source>
        <strain evidence="4">CGMCC 4.7382</strain>
    </source>
</reference>
<keyword evidence="4" id="KW-1185">Reference proteome</keyword>
<dbReference type="PANTHER" id="PTHR35525">
    <property type="entry name" value="BLL6575 PROTEIN"/>
    <property type="match status" value="1"/>
</dbReference>
<dbReference type="InterPro" id="IPR023286">
    <property type="entry name" value="ABATE_dom_sf"/>
</dbReference>
<dbReference type="Pfam" id="PF07336">
    <property type="entry name" value="ABATE"/>
    <property type="match status" value="1"/>
</dbReference>
<feature type="domain" description="Zinc finger CGNR" evidence="2">
    <location>
        <begin position="140"/>
        <end position="181"/>
    </location>
</feature>
<name>A0ABW2KAF6_9ACTN</name>
<dbReference type="EMBL" id="JBHTBH010000002">
    <property type="protein sequence ID" value="MFC7326986.1"/>
    <property type="molecule type" value="Genomic_DNA"/>
</dbReference>
<dbReference type="Gene3D" id="1.10.3300.10">
    <property type="entry name" value="Jann2411-like domain"/>
    <property type="match status" value="1"/>
</dbReference>
<accession>A0ABW2KAF6</accession>
<dbReference type="InterPro" id="IPR021005">
    <property type="entry name" value="Znf_CGNR"/>
</dbReference>
<proteinExistence type="predicted"/>
<gene>
    <name evidence="3" type="ORF">ACFQRF_04460</name>
</gene>
<dbReference type="SUPFAM" id="SSF160904">
    <property type="entry name" value="Jann2411-like"/>
    <property type="match status" value="1"/>
</dbReference>
<evidence type="ECO:0000259" key="2">
    <source>
        <dbReference type="Pfam" id="PF11706"/>
    </source>
</evidence>
<dbReference type="InterPro" id="IPR010852">
    <property type="entry name" value="ABATE"/>
</dbReference>
<comment type="caution">
    <text evidence="3">The sequence shown here is derived from an EMBL/GenBank/DDBJ whole genome shotgun (WGS) entry which is preliminary data.</text>
</comment>
<dbReference type="RefSeq" id="WP_379869086.1">
    <property type="nucleotide sequence ID" value="NZ_JBHTBH010000002.1"/>
</dbReference>
<feature type="region of interest" description="Disordered" evidence="1">
    <location>
        <begin position="175"/>
        <end position="205"/>
    </location>
</feature>
<sequence length="205" mass="21770">MRAGLPDFRLGNVLATSFTATLTERHGDAVERIPTPHRLVDWLAVNGFAVDSCTTAQLDLARELRESIHAAATAAATQSPLPASAVHVINDRSTEGRAAAILTPEGGRQWRLGSASRVADALSVIAADAISIIAGERDGRLALCASPTCRAAFFDTSRSRTRKWCDMNTCGNRQKKARFTAHRRTNPGSRDSPPGPGASHDASAS</sequence>
<dbReference type="Pfam" id="PF11706">
    <property type="entry name" value="zf-CGNR"/>
    <property type="match status" value="1"/>
</dbReference>
<feature type="compositionally biased region" description="Basic residues" evidence="1">
    <location>
        <begin position="175"/>
        <end position="185"/>
    </location>
</feature>
<protein>
    <submittedName>
        <fullName evidence="3">CGNR zinc finger domain-containing protein</fullName>
    </submittedName>
</protein>
<dbReference type="Proteomes" id="UP001596540">
    <property type="component" value="Unassembled WGS sequence"/>
</dbReference>
<evidence type="ECO:0000313" key="4">
    <source>
        <dbReference type="Proteomes" id="UP001596540"/>
    </source>
</evidence>
<evidence type="ECO:0000313" key="3">
    <source>
        <dbReference type="EMBL" id="MFC7326986.1"/>
    </source>
</evidence>
<organism evidence="3 4">
    <name type="scientific">Marinactinospora rubrisoli</name>
    <dbReference type="NCBI Taxonomy" id="2715399"/>
    <lineage>
        <taxon>Bacteria</taxon>
        <taxon>Bacillati</taxon>
        <taxon>Actinomycetota</taxon>
        <taxon>Actinomycetes</taxon>
        <taxon>Streptosporangiales</taxon>
        <taxon>Nocardiopsidaceae</taxon>
        <taxon>Marinactinospora</taxon>
    </lineage>
</organism>